<evidence type="ECO:0000259" key="1">
    <source>
        <dbReference type="Pfam" id="PF07727"/>
    </source>
</evidence>
<dbReference type="CDD" id="cd09272">
    <property type="entry name" value="RNase_HI_RT_Ty1"/>
    <property type="match status" value="1"/>
</dbReference>
<keyword evidence="2" id="KW-0695">RNA-directed DNA polymerase</keyword>
<proteinExistence type="predicted"/>
<accession>A0A922NEK8</accession>
<reference evidence="3" key="1">
    <citation type="journal article" date="2022" name="Microb. Genom.">
        <title>A global pangenome for the wheat fungal pathogen Pyrenophora tritici-repentis and prediction of effector protein structural homology.</title>
        <authorList>
            <person name="Moolhuijzen P.M."/>
            <person name="See P.T."/>
            <person name="Shi G."/>
            <person name="Powell H.R."/>
            <person name="Cockram J."/>
            <person name="Jorgensen L.N."/>
            <person name="Benslimane H."/>
            <person name="Strelkov S.E."/>
            <person name="Turner J."/>
            <person name="Liu Z."/>
            <person name="Moffat C.S."/>
        </authorList>
    </citation>
    <scope>NUCLEOTIDE SEQUENCE [LARGE SCALE GENOMIC DNA]</scope>
</reference>
<feature type="domain" description="Reverse transcriptase Ty1/copia-type" evidence="1">
    <location>
        <begin position="2"/>
        <end position="176"/>
    </location>
</feature>
<dbReference type="SUPFAM" id="SSF56672">
    <property type="entry name" value="DNA/RNA polymerases"/>
    <property type="match status" value="1"/>
</dbReference>
<dbReference type="PANTHER" id="PTHR11439:SF483">
    <property type="entry name" value="PEPTIDE SYNTHASE GLIP-LIKE, PUTATIVE (AFU_ORTHOLOGUE AFUA_3G12920)-RELATED"/>
    <property type="match status" value="1"/>
</dbReference>
<dbReference type="AlphaFoldDB" id="A0A922NEK8"/>
<sequence>MDTLRLFLATVAKQGMECWQWDIKNAFTESYLKEDIYLTTPAGVKVKKGNVLKVLRSLYGLKQAGRDWNLLLKGFLTEIGFTQSLADPCLFTHKGRGISLLVYVDDIAAAAKLTSDLAWFDEMLLTRFNSKNLGEIRKILGVRVTRDRANKAIYLDQQQYLETVLDKYGITSAKYKSKKIPAADYEHLKPATPEDARIDSTQYSQIIGSLMYAMVFTRPDIAFVLGRLAQYMRDPVEMHGTALKNLMRYLRSTVKQKIRFGPGGDHQNEFGIYTDADWASDKTDRKSMSGGVGMFYGGPFSWAAKKQKSVATSSAESEYISQAMYAKQGQWAAQVLRDLGLHQYVNENGITVQMYGDNQGAIALVKNPHLHERSKHIDICYHFIRDLAEQKKLQISYIPTDEMVADGMTKPLQRVAFERFKKMLGVIDEGH</sequence>
<dbReference type="PANTHER" id="PTHR11439">
    <property type="entry name" value="GAG-POL-RELATED RETROTRANSPOSON"/>
    <property type="match status" value="1"/>
</dbReference>
<protein>
    <submittedName>
        <fullName evidence="2">Reverse transcriptase</fullName>
    </submittedName>
</protein>
<dbReference type="EMBL" id="NRDI02000007">
    <property type="protein sequence ID" value="KAI1514553.1"/>
    <property type="molecule type" value="Genomic_DNA"/>
</dbReference>
<keyword evidence="3" id="KW-1185">Reference proteome</keyword>
<dbReference type="Pfam" id="PF07727">
    <property type="entry name" value="RVT_2"/>
    <property type="match status" value="1"/>
</dbReference>
<dbReference type="GO" id="GO:0003964">
    <property type="term" value="F:RNA-directed DNA polymerase activity"/>
    <property type="evidence" value="ECO:0007669"/>
    <property type="project" value="UniProtKB-KW"/>
</dbReference>
<keyword evidence="2" id="KW-0808">Transferase</keyword>
<comment type="caution">
    <text evidence="2">The sequence shown here is derived from an EMBL/GenBank/DDBJ whole genome shotgun (WGS) entry which is preliminary data.</text>
</comment>
<keyword evidence="2" id="KW-0548">Nucleotidyltransferase</keyword>
<name>A0A922NEK8_9PLEO</name>
<evidence type="ECO:0000313" key="3">
    <source>
        <dbReference type="Proteomes" id="UP000249757"/>
    </source>
</evidence>
<gene>
    <name evidence="2" type="ORF">Ptr86124_005876</name>
</gene>
<evidence type="ECO:0000313" key="2">
    <source>
        <dbReference type="EMBL" id="KAI1514553.1"/>
    </source>
</evidence>
<organism evidence="2 3">
    <name type="scientific">Pyrenophora tritici-repentis</name>
    <dbReference type="NCBI Taxonomy" id="45151"/>
    <lineage>
        <taxon>Eukaryota</taxon>
        <taxon>Fungi</taxon>
        <taxon>Dikarya</taxon>
        <taxon>Ascomycota</taxon>
        <taxon>Pezizomycotina</taxon>
        <taxon>Dothideomycetes</taxon>
        <taxon>Pleosporomycetidae</taxon>
        <taxon>Pleosporales</taxon>
        <taxon>Pleosporineae</taxon>
        <taxon>Pleosporaceae</taxon>
        <taxon>Pyrenophora</taxon>
    </lineage>
</organism>
<dbReference type="InterPro" id="IPR043502">
    <property type="entry name" value="DNA/RNA_pol_sf"/>
</dbReference>
<dbReference type="InterPro" id="IPR013103">
    <property type="entry name" value="RVT_2"/>
</dbReference>
<dbReference type="Proteomes" id="UP000249757">
    <property type="component" value="Unassembled WGS sequence"/>
</dbReference>